<comment type="caution">
    <text evidence="2">The sequence shown here is derived from an EMBL/GenBank/DDBJ whole genome shotgun (WGS) entry which is preliminary data.</text>
</comment>
<keyword evidence="1" id="KW-1133">Transmembrane helix</keyword>
<dbReference type="GO" id="GO:0005886">
    <property type="term" value="C:plasma membrane"/>
    <property type="evidence" value="ECO:0007669"/>
    <property type="project" value="UniProtKB-SubCell"/>
</dbReference>
<reference evidence="2" key="1">
    <citation type="journal article" date="2020" name="mSystems">
        <title>Genome- and Community-Level Interaction Insights into Carbon Utilization and Element Cycling Functions of Hydrothermarchaeota in Hydrothermal Sediment.</title>
        <authorList>
            <person name="Zhou Z."/>
            <person name="Liu Y."/>
            <person name="Xu W."/>
            <person name="Pan J."/>
            <person name="Luo Z.H."/>
            <person name="Li M."/>
        </authorList>
    </citation>
    <scope>NUCLEOTIDE SEQUENCE [LARGE SCALE GENOMIC DNA]</scope>
    <source>
        <strain evidence="2">SpSt-642</strain>
    </source>
</reference>
<feature type="transmembrane region" description="Helical" evidence="1">
    <location>
        <begin position="375"/>
        <end position="396"/>
    </location>
</feature>
<protein>
    <recommendedName>
        <fullName evidence="3">ABC transporter permease</fullName>
    </recommendedName>
</protein>
<gene>
    <name evidence="2" type="ORF">ENU14_02610</name>
</gene>
<dbReference type="GO" id="GO:0140359">
    <property type="term" value="F:ABC-type transporter activity"/>
    <property type="evidence" value="ECO:0007669"/>
    <property type="project" value="InterPro"/>
</dbReference>
<dbReference type="EMBL" id="DTBJ01000018">
    <property type="protein sequence ID" value="HGM58464.1"/>
    <property type="molecule type" value="Genomic_DNA"/>
</dbReference>
<evidence type="ECO:0000256" key="1">
    <source>
        <dbReference type="SAM" id="Phobius"/>
    </source>
</evidence>
<evidence type="ECO:0000313" key="2">
    <source>
        <dbReference type="EMBL" id="HGM58464.1"/>
    </source>
</evidence>
<dbReference type="PANTHER" id="PTHR43471">
    <property type="entry name" value="ABC TRANSPORTER PERMEASE"/>
    <property type="match status" value="1"/>
</dbReference>
<organism evidence="2">
    <name type="scientific">Staphylothermus marinus</name>
    <dbReference type="NCBI Taxonomy" id="2280"/>
    <lineage>
        <taxon>Archaea</taxon>
        <taxon>Thermoproteota</taxon>
        <taxon>Thermoprotei</taxon>
        <taxon>Desulfurococcales</taxon>
        <taxon>Desulfurococcaceae</taxon>
        <taxon>Staphylothermus</taxon>
    </lineage>
</organism>
<proteinExistence type="predicted"/>
<dbReference type="AlphaFoldDB" id="A0A7C4HDC0"/>
<feature type="transmembrane region" description="Helical" evidence="1">
    <location>
        <begin position="343"/>
        <end position="369"/>
    </location>
</feature>
<sequence>MIGYFTPILYDFKRSFIRLSTLLLLIIFIVSGIGLVYLVYVNISQYRPLIDIIAIAIDTNNTCLFTGIVFDIKGELIDNVNIVFKIRNEIKYSIVVSKYFEYSDKKICEILREAPMIELRSSIGVNDRVPGVSNPIYVNGSYIGIYYMVGYAGRIPEYSAITIPIRQGFQSKDIESSIREGDYEILVMYRVLFLERFRARAIFLGVDFSREDFKLNIKLYCLFKQSSSVNEGELYEIGVLSDVRYLIKDIDLKSGFNYIVIRVVKNSIVLESQSIPISVTYTLEAQSINLLTSNIGLALFEQFFPIVFIYLAYTLLAKPRSTGALEFVLARPITKWNIYITRYLAGVLTALVSTTVFLLVMNLSYLILFGITLDLYSNILIFIGLIGTLIVFYTLCYMIASSLRSGQYLAISITLYILFALLWSVIVVFITFTTGPPDFERLIENSYRLSYFNPLSPIDWAQYYVQKHYGVELIPLTSGVDIDKILNPYLVIITPLLWISICFTIGYIVFKKTVLTS</sequence>
<feature type="transmembrane region" description="Helical" evidence="1">
    <location>
        <begin position="489"/>
        <end position="510"/>
    </location>
</feature>
<evidence type="ECO:0008006" key="3">
    <source>
        <dbReference type="Google" id="ProtNLM"/>
    </source>
</evidence>
<feature type="transmembrane region" description="Helical" evidence="1">
    <location>
        <begin position="295"/>
        <end position="316"/>
    </location>
</feature>
<accession>A0A7C4HDC0</accession>
<feature type="transmembrane region" description="Helical" evidence="1">
    <location>
        <begin position="21"/>
        <end position="40"/>
    </location>
</feature>
<name>A0A7C4HDC0_STAMA</name>
<dbReference type="Pfam" id="PF12679">
    <property type="entry name" value="ABC2_membrane_2"/>
    <property type="match status" value="1"/>
</dbReference>
<feature type="transmembrane region" description="Helical" evidence="1">
    <location>
        <begin position="408"/>
        <end position="432"/>
    </location>
</feature>
<keyword evidence="1" id="KW-0812">Transmembrane</keyword>
<keyword evidence="1" id="KW-0472">Membrane</keyword>